<dbReference type="InterPro" id="IPR009663">
    <property type="entry name" value="PAP_PilO"/>
</dbReference>
<keyword evidence="4" id="KW-1185">Reference proteome</keyword>
<gene>
    <name evidence="3" type="ordered locus">MexAM1_META2p0751</name>
</gene>
<sequence length="462" mass="50064">MARNANRKPRDSGFGVEAEAQPSAAGPADVGTVTAAGREWAVGLLWQAVENTAKAVAEAKAMAQNSVEGDFYLVRPEGTHQYAVGWRAAGHKAGMPSLAAAVGEGRDNLIGVFPVVGGYYFVAIRDGAVLATCDRFLADKRDAMEAFNNIYGNAGGWNDAFAPEEFRFQETKEVALDSLIGKKTGPKLVDVRRAGATIRLVGILLIGAAIVGAGLAYWNHLKEQEYQAELERIRRQAMSVKLPGKQAEPPPPPPWAGQVVAADFIRSCVDEIGRYPFAVAGWKPTTVSCSPQGPVVQVQALMDREGQISSANWIGASLKKGDFQPAITRPSSDKAAAAWTGKPQQAMLPDLKTHPVSRVQSYLASQFEEALTRLDITAAQQTEFYISTKYTFRTQLDPREFLPILEKVPGMTMQKITYDYTQNNFTGSWIVEGSFHEAKPIPEGGVKAKPGARPAPNMQKRS</sequence>
<proteinExistence type="predicted"/>
<dbReference type="AlphaFoldDB" id="C5B563"/>
<organism evidence="3 4">
    <name type="scientific">Methylorubrum extorquens (strain ATCC 14718 / DSM 1338 / JCM 2805 / NCIMB 9133 / AM1)</name>
    <name type="common">Methylobacterium extorquens</name>
    <dbReference type="NCBI Taxonomy" id="272630"/>
    <lineage>
        <taxon>Bacteria</taxon>
        <taxon>Pseudomonadati</taxon>
        <taxon>Pseudomonadota</taxon>
        <taxon>Alphaproteobacteria</taxon>
        <taxon>Hyphomicrobiales</taxon>
        <taxon>Methylobacteriaceae</taxon>
        <taxon>Methylorubrum</taxon>
    </lineage>
</organism>
<accession>C5B563</accession>
<dbReference type="Pfam" id="PF06864">
    <property type="entry name" value="PAP_PilO"/>
    <property type="match status" value="1"/>
</dbReference>
<feature type="region of interest" description="Disordered" evidence="1">
    <location>
        <begin position="1"/>
        <end position="30"/>
    </location>
</feature>
<name>C5B563_METEA</name>
<geneLocation type="plasmid" evidence="3 4">
    <name>megaplasmid</name>
</geneLocation>
<protein>
    <submittedName>
        <fullName evidence="3">Uncharacterized protein</fullName>
    </submittedName>
</protein>
<dbReference type="EMBL" id="CP001511">
    <property type="protein sequence ID" value="ACS43595.1"/>
    <property type="molecule type" value="Genomic_DNA"/>
</dbReference>
<feature type="transmembrane region" description="Helical" evidence="2">
    <location>
        <begin position="196"/>
        <end position="218"/>
    </location>
</feature>
<evidence type="ECO:0000313" key="4">
    <source>
        <dbReference type="Proteomes" id="UP000009081"/>
    </source>
</evidence>
<dbReference type="RefSeq" id="WP_012754034.1">
    <property type="nucleotide sequence ID" value="NC_012811.1"/>
</dbReference>
<reference evidence="3 4" key="1">
    <citation type="journal article" date="2009" name="PLoS ONE">
        <title>Methylobacterium genome sequences: a reference blueprint to investigate microbial metabolism of C1 compounds from natural and industrial sources.</title>
        <authorList>
            <person name="Vuilleumier S."/>
            <person name="Chistoserdova L."/>
            <person name="Lee M.-C."/>
            <person name="Bringel F."/>
            <person name="Lajus A."/>
            <person name="Zhou Y."/>
            <person name="Gourion B."/>
            <person name="Barbe V."/>
            <person name="Chang J."/>
            <person name="Cruveiller S."/>
            <person name="Dossat C."/>
            <person name="Gillett W."/>
            <person name="Gruffaz C."/>
            <person name="Haugen E."/>
            <person name="Hourcade E."/>
            <person name="Levy R."/>
            <person name="Mangenot S."/>
            <person name="Muller E."/>
            <person name="Nadalig T."/>
            <person name="Pagni M."/>
            <person name="Penny C."/>
            <person name="Peyraud R."/>
            <person name="Robinson D.G."/>
            <person name="Roche D."/>
            <person name="Rouy Z."/>
            <person name="Saenampechek C."/>
            <person name="Salvignol G."/>
            <person name="Vallenet D."/>
            <person name="Wu Z."/>
            <person name="Marx C.J."/>
            <person name="Vorholt J.A."/>
            <person name="Olson M.V."/>
            <person name="Kaul R."/>
            <person name="Weissenbach J."/>
            <person name="Medigue C."/>
            <person name="Lidstrom M.E."/>
        </authorList>
    </citation>
    <scope>NUCLEOTIDE SEQUENCE [LARGE SCALE GENOMIC DNA]</scope>
    <source>
        <strain evidence="4">ATCC 14718 / DSM 1338 / JCM 2805 / NCIMB 9133 / AM1</strain>
    </source>
</reference>
<feature type="region of interest" description="Disordered" evidence="1">
    <location>
        <begin position="441"/>
        <end position="462"/>
    </location>
</feature>
<dbReference type="HOGENOM" id="CLU_591623_0_0_5"/>
<dbReference type="Proteomes" id="UP000009081">
    <property type="component" value="Plasmid megaplasmid"/>
</dbReference>
<keyword evidence="3" id="KW-0614">Plasmid</keyword>
<keyword evidence="2" id="KW-0812">Transmembrane</keyword>
<keyword evidence="2" id="KW-0472">Membrane</keyword>
<evidence type="ECO:0000256" key="2">
    <source>
        <dbReference type="SAM" id="Phobius"/>
    </source>
</evidence>
<evidence type="ECO:0000256" key="1">
    <source>
        <dbReference type="SAM" id="MobiDB-lite"/>
    </source>
</evidence>
<keyword evidence="2" id="KW-1133">Transmembrane helix</keyword>
<dbReference type="KEGG" id="mea:Mex_2p0751"/>
<evidence type="ECO:0000313" key="3">
    <source>
        <dbReference type="EMBL" id="ACS43595.1"/>
    </source>
</evidence>